<evidence type="ECO:0008006" key="5">
    <source>
        <dbReference type="Google" id="ProtNLM"/>
    </source>
</evidence>
<accession>A0A073B0L5</accession>
<dbReference type="NCBIfam" id="NF045516">
    <property type="entry name" value="GlpR"/>
    <property type="match status" value="1"/>
</dbReference>
<proteinExistence type="predicted"/>
<dbReference type="AlphaFoldDB" id="A0A073B0L5"/>
<sequence>MGSSLIFAALAAAWLAVLVPMFARRRQEVSKTADTVLAARVVRRGGEARGRATKTRREGAVAMSDADREDAIEEHELAGEHDSESRRQVHSADTRAGRRYRPGRGGFDPEAAAIAAHAKYIRRQRIVLAMLIAVVVTAALAALVWSPLWWVHGAVDLSLAGYLTYLRRQVKIEQDIRNRRLARLNGERRPRPEPVEPEYEDEPEERREPVAAQDDVAVRRAAGRAPAMPCAVPLEIDDEDPMFDELEEHTWESYRRVAGE</sequence>
<keyword evidence="4" id="KW-1185">Reference proteome</keyword>
<feature type="region of interest" description="Disordered" evidence="1">
    <location>
        <begin position="184"/>
        <end position="214"/>
    </location>
</feature>
<dbReference type="Proteomes" id="UP000031419">
    <property type="component" value="Unassembled WGS sequence"/>
</dbReference>
<organism evidence="3 4">
    <name type="scientific">Saccharopolyspora rectivirgula</name>
    <dbReference type="NCBI Taxonomy" id="28042"/>
    <lineage>
        <taxon>Bacteria</taxon>
        <taxon>Bacillati</taxon>
        <taxon>Actinomycetota</taxon>
        <taxon>Actinomycetes</taxon>
        <taxon>Pseudonocardiales</taxon>
        <taxon>Pseudonocardiaceae</taxon>
        <taxon>Saccharopolyspora</taxon>
    </lineage>
</organism>
<name>A0A073B0L5_9PSEU</name>
<dbReference type="EMBL" id="JNVU01000012">
    <property type="protein sequence ID" value="KEI45558.1"/>
    <property type="molecule type" value="Genomic_DNA"/>
</dbReference>
<feature type="compositionally biased region" description="Basic and acidic residues" evidence="1">
    <location>
        <begin position="185"/>
        <end position="194"/>
    </location>
</feature>
<feature type="transmembrane region" description="Helical" evidence="2">
    <location>
        <begin position="6"/>
        <end position="23"/>
    </location>
</feature>
<keyword evidence="2" id="KW-0812">Transmembrane</keyword>
<gene>
    <name evidence="3" type="ORF">GU90_03755</name>
</gene>
<reference evidence="3 4" key="1">
    <citation type="submission" date="2014-06" db="EMBL/GenBank/DDBJ databases">
        <title>Saccharopolyspora rectivirgula DSM-43113 Genome sequencing.</title>
        <authorList>
            <person name="Barrera C."/>
            <person name="Millon L."/>
            <person name="Rognon B."/>
            <person name="Zaugg C."/>
            <person name="Monod M."/>
        </authorList>
    </citation>
    <scope>NUCLEOTIDE SEQUENCE [LARGE SCALE GENOMIC DNA]</scope>
    <source>
        <strain evidence="3 4">DSM 43113</strain>
    </source>
</reference>
<feature type="compositionally biased region" description="Basic and acidic residues" evidence="1">
    <location>
        <begin position="74"/>
        <end position="96"/>
    </location>
</feature>
<feature type="region of interest" description="Disordered" evidence="1">
    <location>
        <begin position="47"/>
        <end position="104"/>
    </location>
</feature>
<protein>
    <recommendedName>
        <fullName evidence="5">Transmembrane protein</fullName>
    </recommendedName>
</protein>
<feature type="compositionally biased region" description="Basic and acidic residues" evidence="1">
    <location>
        <begin position="47"/>
        <end position="59"/>
    </location>
</feature>
<feature type="compositionally biased region" description="Low complexity" evidence="1">
    <location>
        <begin position="220"/>
        <end position="232"/>
    </location>
</feature>
<comment type="caution">
    <text evidence="3">The sequence shown here is derived from an EMBL/GenBank/DDBJ whole genome shotgun (WGS) entry which is preliminary data.</text>
</comment>
<feature type="transmembrane region" description="Helical" evidence="2">
    <location>
        <begin position="149"/>
        <end position="166"/>
    </location>
</feature>
<feature type="region of interest" description="Disordered" evidence="1">
    <location>
        <begin position="220"/>
        <end position="239"/>
    </location>
</feature>
<evidence type="ECO:0000313" key="4">
    <source>
        <dbReference type="Proteomes" id="UP000031419"/>
    </source>
</evidence>
<keyword evidence="2" id="KW-0472">Membrane</keyword>
<feature type="transmembrane region" description="Helical" evidence="2">
    <location>
        <begin position="126"/>
        <end position="143"/>
    </location>
</feature>
<evidence type="ECO:0000256" key="2">
    <source>
        <dbReference type="SAM" id="Phobius"/>
    </source>
</evidence>
<dbReference type="OrthoDB" id="3696421at2"/>
<dbReference type="RefSeq" id="WP_029719836.1">
    <property type="nucleotide sequence ID" value="NZ_JNVU01000012.1"/>
</dbReference>
<dbReference type="STRING" id="28042.GU90_03755"/>
<dbReference type="eggNOG" id="ENOG50334B8">
    <property type="taxonomic scope" value="Bacteria"/>
</dbReference>
<evidence type="ECO:0000256" key="1">
    <source>
        <dbReference type="SAM" id="MobiDB-lite"/>
    </source>
</evidence>
<keyword evidence="2" id="KW-1133">Transmembrane helix</keyword>
<dbReference type="InterPro" id="IPR053779">
    <property type="entry name" value="GlpR"/>
</dbReference>
<evidence type="ECO:0000313" key="3">
    <source>
        <dbReference type="EMBL" id="KEI45558.1"/>
    </source>
</evidence>